<keyword evidence="2" id="KW-1185">Reference proteome</keyword>
<accession>A0AA38F9J2</accession>
<name>A0AA38F9J2_TAXCH</name>
<dbReference type="AlphaFoldDB" id="A0AA38F9J2"/>
<evidence type="ECO:0000313" key="1">
    <source>
        <dbReference type="EMBL" id="KAH9293022.1"/>
    </source>
</evidence>
<feature type="non-terminal residue" evidence="1">
    <location>
        <position position="90"/>
    </location>
</feature>
<reference evidence="1 2" key="1">
    <citation type="journal article" date="2021" name="Nat. Plants">
        <title>The Taxus genome provides insights into paclitaxel biosynthesis.</title>
        <authorList>
            <person name="Xiong X."/>
            <person name="Gou J."/>
            <person name="Liao Q."/>
            <person name="Li Y."/>
            <person name="Zhou Q."/>
            <person name="Bi G."/>
            <person name="Li C."/>
            <person name="Du R."/>
            <person name="Wang X."/>
            <person name="Sun T."/>
            <person name="Guo L."/>
            <person name="Liang H."/>
            <person name="Lu P."/>
            <person name="Wu Y."/>
            <person name="Zhang Z."/>
            <person name="Ro D.K."/>
            <person name="Shang Y."/>
            <person name="Huang S."/>
            <person name="Yan J."/>
        </authorList>
    </citation>
    <scope>NUCLEOTIDE SEQUENCE [LARGE SCALE GENOMIC DNA]</scope>
    <source>
        <strain evidence="1">Ta-2019</strain>
    </source>
</reference>
<sequence>TPEIQNLLCEFYLHNMIVTNVLDFLINLFVGDFQIKAFQSALRNQIIWGQQTNIFNHTAQSIGFHIHPTHHTDVALRKNFHSLYYQAGVG</sequence>
<dbReference type="Proteomes" id="UP000824469">
    <property type="component" value="Unassembled WGS sequence"/>
</dbReference>
<dbReference type="EMBL" id="JAHRHJ020001833">
    <property type="protein sequence ID" value="KAH9293022.1"/>
    <property type="molecule type" value="Genomic_DNA"/>
</dbReference>
<protein>
    <submittedName>
        <fullName evidence="1">Uncharacterized protein</fullName>
    </submittedName>
</protein>
<organism evidence="1 2">
    <name type="scientific">Taxus chinensis</name>
    <name type="common">Chinese yew</name>
    <name type="synonym">Taxus wallichiana var. chinensis</name>
    <dbReference type="NCBI Taxonomy" id="29808"/>
    <lineage>
        <taxon>Eukaryota</taxon>
        <taxon>Viridiplantae</taxon>
        <taxon>Streptophyta</taxon>
        <taxon>Embryophyta</taxon>
        <taxon>Tracheophyta</taxon>
        <taxon>Spermatophyta</taxon>
        <taxon>Pinopsida</taxon>
        <taxon>Pinidae</taxon>
        <taxon>Conifers II</taxon>
        <taxon>Cupressales</taxon>
        <taxon>Taxaceae</taxon>
        <taxon>Taxus</taxon>
    </lineage>
</organism>
<gene>
    <name evidence="1" type="ORF">KI387_041775</name>
</gene>
<evidence type="ECO:0000313" key="2">
    <source>
        <dbReference type="Proteomes" id="UP000824469"/>
    </source>
</evidence>
<proteinExistence type="predicted"/>
<comment type="caution">
    <text evidence="1">The sequence shown here is derived from an EMBL/GenBank/DDBJ whole genome shotgun (WGS) entry which is preliminary data.</text>
</comment>
<feature type="non-terminal residue" evidence="1">
    <location>
        <position position="1"/>
    </location>
</feature>